<dbReference type="AlphaFoldDB" id="A0A366HTN5"/>
<keyword evidence="3" id="KW-1185">Reference proteome</keyword>
<proteinExistence type="predicted"/>
<accession>A0A366HTN5</accession>
<protein>
    <submittedName>
        <fullName evidence="2">Uncharacterized protein</fullName>
    </submittedName>
</protein>
<name>A0A366HTN5_9BACT</name>
<evidence type="ECO:0000313" key="3">
    <source>
        <dbReference type="Proteomes" id="UP000253426"/>
    </source>
</evidence>
<evidence type="ECO:0000313" key="2">
    <source>
        <dbReference type="EMBL" id="RBP47447.1"/>
    </source>
</evidence>
<reference evidence="2 3" key="1">
    <citation type="submission" date="2018-06" db="EMBL/GenBank/DDBJ databases">
        <title>Genomic Encyclopedia of Type Strains, Phase IV (KMG-IV): sequencing the most valuable type-strain genomes for metagenomic binning, comparative biology and taxonomic classification.</title>
        <authorList>
            <person name="Goeker M."/>
        </authorList>
    </citation>
    <scope>NUCLEOTIDE SEQUENCE [LARGE SCALE GENOMIC DNA]</scope>
    <source>
        <strain evidence="2 3">DSM 25532</strain>
    </source>
</reference>
<sequence length="132" mass="14743">MKRRIETGANPCIIPWALFLGVACGFVACCMAGRKTTEIHQLTEVNRFHQLITPEALFYPTASQVKQLALYRTKKAKINVIIGGVPFSMVPVSRLTSCGQANWPGCLARSTRLSIWASVRPPWERWALSVQK</sequence>
<gene>
    <name evidence="2" type="ORF">DES53_101244</name>
</gene>
<keyword evidence="1" id="KW-0812">Transmembrane</keyword>
<dbReference type="PROSITE" id="PS51257">
    <property type="entry name" value="PROKAR_LIPOPROTEIN"/>
    <property type="match status" value="1"/>
</dbReference>
<evidence type="ECO:0000256" key="1">
    <source>
        <dbReference type="SAM" id="Phobius"/>
    </source>
</evidence>
<feature type="transmembrane region" description="Helical" evidence="1">
    <location>
        <begin position="12"/>
        <end position="34"/>
    </location>
</feature>
<keyword evidence="1" id="KW-1133">Transmembrane helix</keyword>
<comment type="caution">
    <text evidence="2">The sequence shown here is derived from an EMBL/GenBank/DDBJ whole genome shotgun (WGS) entry which is preliminary data.</text>
</comment>
<dbReference type="Proteomes" id="UP000253426">
    <property type="component" value="Unassembled WGS sequence"/>
</dbReference>
<dbReference type="EMBL" id="QNRR01000001">
    <property type="protein sequence ID" value="RBP47447.1"/>
    <property type="molecule type" value="Genomic_DNA"/>
</dbReference>
<keyword evidence="1" id="KW-0472">Membrane</keyword>
<organism evidence="2 3">
    <name type="scientific">Roseimicrobium gellanilyticum</name>
    <dbReference type="NCBI Taxonomy" id="748857"/>
    <lineage>
        <taxon>Bacteria</taxon>
        <taxon>Pseudomonadati</taxon>
        <taxon>Verrucomicrobiota</taxon>
        <taxon>Verrucomicrobiia</taxon>
        <taxon>Verrucomicrobiales</taxon>
        <taxon>Verrucomicrobiaceae</taxon>
        <taxon>Roseimicrobium</taxon>
    </lineage>
</organism>